<sequence length="140" mass="15462">MIGNVYVKLQRAEAVGAYAKKPCVRKSPAVALRNYFKRGGVKGSRLHFEISRHQGGISRWFIQVYAGTGSGRSYRCRDICAQDMQVQVQMTSICYYGPKSSALGIQRSLIVTIFGTITWTLSSHGHTAPPRSAAMCVRFG</sequence>
<dbReference type="EMBL" id="HBEZ01047922">
    <property type="protein sequence ID" value="CAD8649970.1"/>
    <property type="molecule type" value="Transcribed_RNA"/>
</dbReference>
<protein>
    <submittedName>
        <fullName evidence="1">Uncharacterized protein</fullName>
    </submittedName>
</protein>
<reference evidence="1" key="1">
    <citation type="submission" date="2021-01" db="EMBL/GenBank/DDBJ databases">
        <authorList>
            <person name="Corre E."/>
            <person name="Pelletier E."/>
            <person name="Niang G."/>
            <person name="Scheremetjew M."/>
            <person name="Finn R."/>
            <person name="Kale V."/>
            <person name="Holt S."/>
            <person name="Cochrane G."/>
            <person name="Meng A."/>
            <person name="Brown T."/>
            <person name="Cohen L."/>
        </authorList>
    </citation>
    <scope>NUCLEOTIDE SEQUENCE</scope>
    <source>
        <strain evidence="1">CCAP979/52</strain>
    </source>
</reference>
<dbReference type="AlphaFoldDB" id="A0A7S0QUK9"/>
<organism evidence="1">
    <name type="scientific">Cryptomonas curvata</name>
    <dbReference type="NCBI Taxonomy" id="233186"/>
    <lineage>
        <taxon>Eukaryota</taxon>
        <taxon>Cryptophyceae</taxon>
        <taxon>Cryptomonadales</taxon>
        <taxon>Cryptomonadaceae</taxon>
        <taxon>Cryptomonas</taxon>
    </lineage>
</organism>
<evidence type="ECO:0000313" key="1">
    <source>
        <dbReference type="EMBL" id="CAD8649970.1"/>
    </source>
</evidence>
<gene>
    <name evidence="1" type="ORF">CCUR1050_LOCUS26354</name>
</gene>
<name>A0A7S0QUK9_9CRYP</name>
<proteinExistence type="predicted"/>
<accession>A0A7S0QUK9</accession>